<name>A0A0R3PJC0_ANGCS</name>
<accession>A0A0R3PJC0</accession>
<evidence type="ECO:0000313" key="2">
    <source>
        <dbReference type="Proteomes" id="UP000267027"/>
    </source>
</evidence>
<gene>
    <name evidence="1" type="ORF">ACOC_LOCUS4540</name>
</gene>
<evidence type="ECO:0000313" key="1">
    <source>
        <dbReference type="EMBL" id="VDM56125.1"/>
    </source>
</evidence>
<reference evidence="1 2" key="2">
    <citation type="submission" date="2018-11" db="EMBL/GenBank/DDBJ databases">
        <authorList>
            <consortium name="Pathogen Informatics"/>
        </authorList>
    </citation>
    <scope>NUCLEOTIDE SEQUENCE [LARGE SCALE GENOMIC DNA]</scope>
    <source>
        <strain evidence="1 2">Costa Rica</strain>
    </source>
</reference>
<dbReference type="AlphaFoldDB" id="A0A0R3PJC0"/>
<dbReference type="Proteomes" id="UP000267027">
    <property type="component" value="Unassembled WGS sequence"/>
</dbReference>
<evidence type="ECO:0000313" key="3">
    <source>
        <dbReference type="WBParaSite" id="ACOC_0000453901-mRNA-1"/>
    </source>
</evidence>
<sequence>MKVPSRNLTHQLLMCARIQFRIAAGPLSTIRILPLFRKYERFWIPSDAASMVYYGPGIFHPARSRRSTSQSHLSSSASFEGVFFVDRQVNFASINWSSVDEQVWEPLAFTDTKAPL</sequence>
<protein>
    <submittedName>
        <fullName evidence="3">Neur_chan_LBD domain-containing protein</fullName>
    </submittedName>
</protein>
<dbReference type="EMBL" id="UYYA01003819">
    <property type="protein sequence ID" value="VDM56125.1"/>
    <property type="molecule type" value="Genomic_DNA"/>
</dbReference>
<organism evidence="3">
    <name type="scientific">Angiostrongylus costaricensis</name>
    <name type="common">Nematode worm</name>
    <dbReference type="NCBI Taxonomy" id="334426"/>
    <lineage>
        <taxon>Eukaryota</taxon>
        <taxon>Metazoa</taxon>
        <taxon>Ecdysozoa</taxon>
        <taxon>Nematoda</taxon>
        <taxon>Chromadorea</taxon>
        <taxon>Rhabditida</taxon>
        <taxon>Rhabditina</taxon>
        <taxon>Rhabditomorpha</taxon>
        <taxon>Strongyloidea</taxon>
        <taxon>Metastrongylidae</taxon>
        <taxon>Angiostrongylus</taxon>
    </lineage>
</organism>
<dbReference type="WBParaSite" id="ACOC_0000453901-mRNA-1">
    <property type="protein sequence ID" value="ACOC_0000453901-mRNA-1"/>
    <property type="gene ID" value="ACOC_0000453901"/>
</dbReference>
<reference evidence="3" key="1">
    <citation type="submission" date="2017-02" db="UniProtKB">
        <authorList>
            <consortium name="WormBaseParasite"/>
        </authorList>
    </citation>
    <scope>IDENTIFICATION</scope>
</reference>
<keyword evidence="2" id="KW-1185">Reference proteome</keyword>
<proteinExistence type="predicted"/>